<dbReference type="KEGG" id="dmp:FAK_28940"/>
<dbReference type="RefSeq" id="WP_338600826.1">
    <property type="nucleotide sequence ID" value="NZ_AP028679.1"/>
</dbReference>
<sequence length="362" mass="38376">MKHVDEYRDPALAQELAARIRRLSRTPARFMELCGTHTMALARHGLHAMLPPTVSMVSGPGCPVCVTATEEIDRAVKLARTPGVVVATFGDLVRVPGSRGSLAAQRAGGAAVEVVYSPLDAVSLAAKRPEAQVVFLGIGFETTAPTVAAAILTAEQQGLKNFSVLSAHKLLPPALGALLSGPDLGLGGFLCPGHVTTVIGTACYEPVARERGLPCVVAGFEPVDVLASILMLVKQVEEGRSEVEIQYQRAVSPQGNPAAVALMDRFFEPVDAPWRGLGVIAASGLALRPEHAKWDAARRFDLEVPPAQDHPGCRCGEVLRGMLTPPECKLFATACTPSSPVGPCMVSSEGTCAAWYRYRREE</sequence>
<evidence type="ECO:0000313" key="5">
    <source>
        <dbReference type="Proteomes" id="UP001366166"/>
    </source>
</evidence>
<dbReference type="InterPro" id="IPR042244">
    <property type="entry name" value="HypD_2_sf"/>
</dbReference>
<dbReference type="GO" id="GO:0051539">
    <property type="term" value="F:4 iron, 4 sulfur cluster binding"/>
    <property type="evidence" value="ECO:0007669"/>
    <property type="project" value="TreeGrafter"/>
</dbReference>
<dbReference type="AlphaFoldDB" id="A0AAU9EF91"/>
<proteinExistence type="inferred from homology"/>
<dbReference type="Gene3D" id="6.10.20.100">
    <property type="match status" value="1"/>
</dbReference>
<comment type="similarity">
    <text evidence="1">Belongs to the HypD family.</text>
</comment>
<name>A0AAU9EF91_9BACT</name>
<dbReference type="GO" id="GO:0051604">
    <property type="term" value="P:protein maturation"/>
    <property type="evidence" value="ECO:0007669"/>
    <property type="project" value="TreeGrafter"/>
</dbReference>
<evidence type="ECO:0000256" key="3">
    <source>
        <dbReference type="ARBA" id="ARBA00023004"/>
    </source>
</evidence>
<evidence type="ECO:0000313" key="4">
    <source>
        <dbReference type="EMBL" id="BEQ15828.1"/>
    </source>
</evidence>
<accession>A0AAU9EF91</accession>
<dbReference type="PIRSF" id="PIRSF005622">
    <property type="entry name" value="Hydrgn_mat_hypD"/>
    <property type="match status" value="1"/>
</dbReference>
<dbReference type="InterPro" id="IPR042243">
    <property type="entry name" value="HypD_1"/>
</dbReference>
<dbReference type="Pfam" id="PF01924">
    <property type="entry name" value="HypD"/>
    <property type="match status" value="1"/>
</dbReference>
<evidence type="ECO:0000256" key="2">
    <source>
        <dbReference type="ARBA" id="ARBA00022723"/>
    </source>
</evidence>
<dbReference type="GO" id="GO:0070025">
    <property type="term" value="F:carbon monoxide binding"/>
    <property type="evidence" value="ECO:0007669"/>
    <property type="project" value="TreeGrafter"/>
</dbReference>
<keyword evidence="5" id="KW-1185">Reference proteome</keyword>
<reference evidence="5" key="1">
    <citation type="journal article" date="2023" name="Arch. Microbiol.">
        <title>Desulfoferula mesophilus gen. nov. sp. nov., a mesophilic sulfate-reducing bacterium isolated from a brackish lake sediment.</title>
        <authorList>
            <person name="Watanabe T."/>
            <person name="Yabe T."/>
            <person name="Tsuji J.M."/>
            <person name="Fukui M."/>
        </authorList>
    </citation>
    <scope>NUCLEOTIDE SEQUENCE [LARGE SCALE GENOMIC DNA]</scope>
    <source>
        <strain evidence="5">12FAK</strain>
    </source>
</reference>
<dbReference type="NCBIfam" id="TIGR00075">
    <property type="entry name" value="hypD"/>
    <property type="match status" value="1"/>
</dbReference>
<dbReference type="PANTHER" id="PTHR30149">
    <property type="entry name" value="HYDROGENASE PROTEIN ASSEMBLY PROTEIN HYPD"/>
    <property type="match status" value="1"/>
</dbReference>
<dbReference type="InterPro" id="IPR002780">
    <property type="entry name" value="Hyd_form_HypD"/>
</dbReference>
<gene>
    <name evidence="4" type="primary">hypD</name>
    <name evidence="4" type="ORF">FAK_28940</name>
</gene>
<dbReference type="GO" id="GO:0005506">
    <property type="term" value="F:iron ion binding"/>
    <property type="evidence" value="ECO:0007669"/>
    <property type="project" value="TreeGrafter"/>
</dbReference>
<dbReference type="Proteomes" id="UP001366166">
    <property type="component" value="Chromosome"/>
</dbReference>
<keyword evidence="2" id="KW-0479">Metal-binding</keyword>
<dbReference type="Gene3D" id="3.40.50.11740">
    <property type="entry name" value="HypD, alpha/beta domain 2"/>
    <property type="match status" value="2"/>
</dbReference>
<keyword evidence="3" id="KW-0408">Iron</keyword>
<evidence type="ECO:0000256" key="1">
    <source>
        <dbReference type="ARBA" id="ARBA00007888"/>
    </source>
</evidence>
<dbReference type="EMBL" id="AP028679">
    <property type="protein sequence ID" value="BEQ15828.1"/>
    <property type="molecule type" value="Genomic_DNA"/>
</dbReference>
<dbReference type="PANTHER" id="PTHR30149:SF0">
    <property type="entry name" value="HYDROGENASE MATURATION FACTOR HYPD"/>
    <property type="match status" value="1"/>
</dbReference>
<organism evidence="4 5">
    <name type="scientific">Desulfoferula mesophila</name>
    <dbReference type="NCBI Taxonomy" id="3058419"/>
    <lineage>
        <taxon>Bacteria</taxon>
        <taxon>Pseudomonadati</taxon>
        <taxon>Thermodesulfobacteriota</taxon>
        <taxon>Desulfarculia</taxon>
        <taxon>Desulfarculales</taxon>
        <taxon>Desulfarculaceae</taxon>
        <taxon>Desulfoferula</taxon>
    </lineage>
</organism>
<protein>
    <submittedName>
        <fullName evidence="4">Hydrogenase expression/formation protein</fullName>
    </submittedName>
</protein>